<dbReference type="AlphaFoldDB" id="A0A1J4SFA9"/>
<comment type="caution">
    <text evidence="1">The sequence shown here is derived from an EMBL/GenBank/DDBJ whole genome shotgun (WGS) entry which is preliminary data.</text>
</comment>
<evidence type="ECO:0000313" key="2">
    <source>
        <dbReference type="Proteomes" id="UP000182278"/>
    </source>
</evidence>
<name>A0A1J4SFA9_9BACT</name>
<evidence type="ECO:0000313" key="1">
    <source>
        <dbReference type="EMBL" id="OIN96774.1"/>
    </source>
</evidence>
<accession>A0A1J4SFA9</accession>
<organism evidence="1 2">
    <name type="scientific">Candidatus Desantisbacteria bacterium CG1_02_38_46</name>
    <dbReference type="NCBI Taxonomy" id="1817893"/>
    <lineage>
        <taxon>Bacteria</taxon>
        <taxon>Candidatus Desantisiibacteriota</taxon>
    </lineage>
</organism>
<sequence length="62" mass="6933">MLVCSYESLPRHKQTMGVAMTYGKAPTTKTGGYSKRSALQEPDFSVIEQKSEFTCKIMQNVV</sequence>
<gene>
    <name evidence="1" type="ORF">AUJ66_05325</name>
</gene>
<dbReference type="Proteomes" id="UP000182278">
    <property type="component" value="Unassembled WGS sequence"/>
</dbReference>
<dbReference type="EMBL" id="MNUO01000079">
    <property type="protein sequence ID" value="OIN96774.1"/>
    <property type="molecule type" value="Genomic_DNA"/>
</dbReference>
<reference evidence="1 2" key="1">
    <citation type="journal article" date="2016" name="Environ. Microbiol.">
        <title>Genomic resolution of a cold subsurface aquifer community provides metabolic insights for novel microbes adapted to high CO concentrations.</title>
        <authorList>
            <person name="Probst A.J."/>
            <person name="Castelle C.J."/>
            <person name="Singh A."/>
            <person name="Brown C.T."/>
            <person name="Anantharaman K."/>
            <person name="Sharon I."/>
            <person name="Hug L.A."/>
            <person name="Burstein D."/>
            <person name="Emerson J.B."/>
            <person name="Thomas B.C."/>
            <person name="Banfield J.F."/>
        </authorList>
    </citation>
    <scope>NUCLEOTIDE SEQUENCE [LARGE SCALE GENOMIC DNA]</scope>
    <source>
        <strain evidence="1">CG1_02_38_46</strain>
    </source>
</reference>
<proteinExistence type="predicted"/>
<protein>
    <submittedName>
        <fullName evidence="1">Uncharacterized protein</fullName>
    </submittedName>
</protein>
<dbReference type="STRING" id="1817893.AUJ66_05325"/>